<feature type="domain" description="Aminotransferase class I/classII large" evidence="12">
    <location>
        <begin position="27"/>
        <end position="347"/>
    </location>
</feature>
<dbReference type="GO" id="GO:0000105">
    <property type="term" value="P:L-histidine biosynthetic process"/>
    <property type="evidence" value="ECO:0007669"/>
    <property type="project" value="UniProtKB-UniRule"/>
</dbReference>
<dbReference type="InterPro" id="IPR005861">
    <property type="entry name" value="HisP_aminotrans"/>
</dbReference>
<comment type="catalytic activity">
    <reaction evidence="10 11">
        <text>L-histidinol phosphate + 2-oxoglutarate = 3-(imidazol-4-yl)-2-oxopropyl phosphate + L-glutamate</text>
        <dbReference type="Rhea" id="RHEA:23744"/>
        <dbReference type="ChEBI" id="CHEBI:16810"/>
        <dbReference type="ChEBI" id="CHEBI:29985"/>
        <dbReference type="ChEBI" id="CHEBI:57766"/>
        <dbReference type="ChEBI" id="CHEBI:57980"/>
        <dbReference type="EC" id="2.6.1.9"/>
    </reaction>
</comment>
<evidence type="ECO:0000256" key="11">
    <source>
        <dbReference type="HAMAP-Rule" id="MF_01023"/>
    </source>
</evidence>
<evidence type="ECO:0000256" key="5">
    <source>
        <dbReference type="ARBA" id="ARBA00022576"/>
    </source>
</evidence>
<name>A0A562WTM3_9BACT</name>
<dbReference type="InterPro" id="IPR015422">
    <property type="entry name" value="PyrdxlP-dep_Trfase_small"/>
</dbReference>
<evidence type="ECO:0000313" key="13">
    <source>
        <dbReference type="EMBL" id="TWJ33342.1"/>
    </source>
</evidence>
<dbReference type="Pfam" id="PF00155">
    <property type="entry name" value="Aminotran_1_2"/>
    <property type="match status" value="1"/>
</dbReference>
<dbReference type="PANTHER" id="PTHR42885">
    <property type="entry name" value="HISTIDINOL-PHOSPHATE AMINOTRANSFERASE-RELATED"/>
    <property type="match status" value="1"/>
</dbReference>
<dbReference type="InterPro" id="IPR001917">
    <property type="entry name" value="Aminotrans_II_pyridoxalP_BS"/>
</dbReference>
<evidence type="ECO:0000256" key="1">
    <source>
        <dbReference type="ARBA" id="ARBA00001933"/>
    </source>
</evidence>
<comment type="subunit">
    <text evidence="4 11">Homodimer.</text>
</comment>
<keyword evidence="7 11" id="KW-0808">Transferase</keyword>
<dbReference type="HAMAP" id="MF_01023">
    <property type="entry name" value="HisC_aminotrans_2"/>
    <property type="match status" value="1"/>
</dbReference>
<dbReference type="CDD" id="cd00609">
    <property type="entry name" value="AAT_like"/>
    <property type="match status" value="1"/>
</dbReference>
<dbReference type="EMBL" id="VLLN01000001">
    <property type="protein sequence ID" value="TWJ33342.1"/>
    <property type="molecule type" value="Genomic_DNA"/>
</dbReference>
<evidence type="ECO:0000313" key="14">
    <source>
        <dbReference type="Proteomes" id="UP000319449"/>
    </source>
</evidence>
<protein>
    <recommendedName>
        <fullName evidence="11">Histidinol-phosphate aminotransferase</fullName>
        <ecNumber evidence="11">2.6.1.9</ecNumber>
    </recommendedName>
    <alternativeName>
        <fullName evidence="11">Imidazole acetol-phosphate transaminase</fullName>
    </alternativeName>
</protein>
<evidence type="ECO:0000259" key="12">
    <source>
        <dbReference type="Pfam" id="PF00155"/>
    </source>
</evidence>
<evidence type="ECO:0000256" key="2">
    <source>
        <dbReference type="ARBA" id="ARBA00005011"/>
    </source>
</evidence>
<dbReference type="UniPathway" id="UPA00031">
    <property type="reaction ID" value="UER00012"/>
</dbReference>
<dbReference type="Gene3D" id="3.90.1150.10">
    <property type="entry name" value="Aspartate Aminotransferase, domain 1"/>
    <property type="match status" value="1"/>
</dbReference>
<evidence type="ECO:0000256" key="8">
    <source>
        <dbReference type="ARBA" id="ARBA00022898"/>
    </source>
</evidence>
<evidence type="ECO:0000256" key="10">
    <source>
        <dbReference type="ARBA" id="ARBA00047481"/>
    </source>
</evidence>
<comment type="similarity">
    <text evidence="3 11">Belongs to the class-II pyridoxal-phosphate-dependent aminotransferase family. Histidinol-phosphate aminotransferase subfamily.</text>
</comment>
<comment type="caution">
    <text evidence="13">The sequence shown here is derived from an EMBL/GenBank/DDBJ whole genome shotgun (WGS) entry which is preliminary data.</text>
</comment>
<keyword evidence="5 11" id="KW-0032">Aminotransferase</keyword>
<evidence type="ECO:0000256" key="7">
    <source>
        <dbReference type="ARBA" id="ARBA00022679"/>
    </source>
</evidence>
<keyword evidence="8 11" id="KW-0663">Pyridoxal phosphate</keyword>
<accession>A0A562WTM3</accession>
<evidence type="ECO:0000256" key="3">
    <source>
        <dbReference type="ARBA" id="ARBA00007970"/>
    </source>
</evidence>
<dbReference type="InterPro" id="IPR015421">
    <property type="entry name" value="PyrdxlP-dep_Trfase_major"/>
</dbReference>
<organism evidence="13 14">
    <name type="scientific">Geobacter argillaceus</name>
    <dbReference type="NCBI Taxonomy" id="345631"/>
    <lineage>
        <taxon>Bacteria</taxon>
        <taxon>Pseudomonadati</taxon>
        <taxon>Thermodesulfobacteriota</taxon>
        <taxon>Desulfuromonadia</taxon>
        <taxon>Geobacterales</taxon>
        <taxon>Geobacteraceae</taxon>
        <taxon>Geobacter</taxon>
    </lineage>
</organism>
<keyword evidence="6 11" id="KW-0028">Amino-acid biosynthesis</keyword>
<keyword evidence="14" id="KW-1185">Reference proteome</keyword>
<dbReference type="InterPro" id="IPR004839">
    <property type="entry name" value="Aminotransferase_I/II_large"/>
</dbReference>
<dbReference type="PANTHER" id="PTHR42885:SF2">
    <property type="entry name" value="HISTIDINOL-PHOSPHATE AMINOTRANSFERASE"/>
    <property type="match status" value="1"/>
</dbReference>
<sequence length="351" mass="38986">MTLPLRPNIASMAGYVPGYQPPDIASWIKINTNENPYPPSPRVVKAILDELGPDGASLRAYPSASSQKLREAAGEVFGFDPSWIIMANGSDEVLNNLIRAFAAEGEEIGYVHPSYSYYATLAEVQGARVRTFGLTEDFRIAGFPERYEGKVFFLTTPNAPLGPAFPIEYIEELAGRCDGMLVLDETYAEFAESSAVDLVKRHENVVVTRTLSKSYSLAGMRLGLAIARPEVIAALDKIRDHYNLDRLAQAACVAALRDQAYLAECCRKIRETREWFSGQLRALGYDVIPSQGNYVFATPPDRDGKRIYDGLYQRKILVRHFSDPLLSHGLRISIGTRQDMEQTLAALLEID</sequence>
<dbReference type="NCBIfam" id="TIGR01141">
    <property type="entry name" value="hisC"/>
    <property type="match status" value="1"/>
</dbReference>
<evidence type="ECO:0000256" key="4">
    <source>
        <dbReference type="ARBA" id="ARBA00011738"/>
    </source>
</evidence>
<reference evidence="13 14" key="1">
    <citation type="submission" date="2019-07" db="EMBL/GenBank/DDBJ databases">
        <title>Genomic Encyclopedia of Archaeal and Bacterial Type Strains, Phase II (KMG-II): from individual species to whole genera.</title>
        <authorList>
            <person name="Goeker M."/>
        </authorList>
    </citation>
    <scope>NUCLEOTIDE SEQUENCE [LARGE SCALE GENOMIC DNA]</scope>
    <source>
        <strain evidence="13 14">ATCC BAA-1139</strain>
    </source>
</reference>
<dbReference type="InterPro" id="IPR015424">
    <property type="entry name" value="PyrdxlP-dep_Trfase"/>
</dbReference>
<evidence type="ECO:0000256" key="9">
    <source>
        <dbReference type="ARBA" id="ARBA00023102"/>
    </source>
</evidence>
<dbReference type="Proteomes" id="UP000319449">
    <property type="component" value="Unassembled WGS sequence"/>
</dbReference>
<evidence type="ECO:0000256" key="6">
    <source>
        <dbReference type="ARBA" id="ARBA00022605"/>
    </source>
</evidence>
<dbReference type="GO" id="GO:0004400">
    <property type="term" value="F:histidinol-phosphate transaminase activity"/>
    <property type="evidence" value="ECO:0007669"/>
    <property type="project" value="UniProtKB-UniRule"/>
</dbReference>
<feature type="modified residue" description="N6-(pyridoxal phosphate)lysine" evidence="11">
    <location>
        <position position="213"/>
    </location>
</feature>
<dbReference type="SUPFAM" id="SSF53383">
    <property type="entry name" value="PLP-dependent transferases"/>
    <property type="match status" value="1"/>
</dbReference>
<keyword evidence="9 11" id="KW-0368">Histidine biosynthesis</keyword>
<comment type="cofactor">
    <cofactor evidence="1 11">
        <name>pyridoxal 5'-phosphate</name>
        <dbReference type="ChEBI" id="CHEBI:597326"/>
    </cofactor>
</comment>
<dbReference type="EC" id="2.6.1.9" evidence="11"/>
<comment type="pathway">
    <text evidence="2 11">Amino-acid biosynthesis; L-histidine biosynthesis; L-histidine from 5-phospho-alpha-D-ribose 1-diphosphate: step 7/9.</text>
</comment>
<dbReference type="AlphaFoldDB" id="A0A562WTM3"/>
<gene>
    <name evidence="11" type="primary">hisC</name>
    <name evidence="13" type="ORF">JN12_00014</name>
</gene>
<proteinExistence type="inferred from homology"/>
<dbReference type="GO" id="GO:0030170">
    <property type="term" value="F:pyridoxal phosphate binding"/>
    <property type="evidence" value="ECO:0007669"/>
    <property type="project" value="InterPro"/>
</dbReference>
<dbReference type="PROSITE" id="PS00599">
    <property type="entry name" value="AA_TRANSFER_CLASS_2"/>
    <property type="match status" value="1"/>
</dbReference>
<dbReference type="Gene3D" id="3.40.640.10">
    <property type="entry name" value="Type I PLP-dependent aspartate aminotransferase-like (Major domain)"/>
    <property type="match status" value="1"/>
</dbReference>
<dbReference type="RefSeq" id="WP_145016833.1">
    <property type="nucleotide sequence ID" value="NZ_VLLN01000001.1"/>
</dbReference>
<dbReference type="OrthoDB" id="9813612at2"/>